<reference evidence="1 2" key="1">
    <citation type="submission" date="2019-05" db="EMBL/GenBank/DDBJ databases">
        <authorList>
            <person name="Moore K."/>
            <person name="O'Neill P."/>
            <person name="Farbos A."/>
            <person name="Studholme D.J."/>
        </authorList>
    </citation>
    <scope>NUCLEOTIDE SEQUENCE [LARGE SCALE GENOMIC DNA]</scope>
    <source>
        <strain evidence="1 2">DSM 9128</strain>
    </source>
</reference>
<proteinExistence type="predicted"/>
<accession>A0A5R9AAD1</accession>
<dbReference type="AlphaFoldDB" id="A0A5R9AAD1"/>
<reference evidence="2" key="2">
    <citation type="submission" date="2019-06" db="EMBL/GenBank/DDBJ databases">
        <title>AzeR, a transcriptional regulator that responds to azelaic acid in Pseudomonas nitroreducens.</title>
        <authorList>
            <person name="Bez C."/>
            <person name="Javvadi S.G."/>
            <person name="Bertani I."/>
            <person name="Devescovi G."/>
            <person name="Studholme D.J."/>
            <person name="Geller A."/>
            <person name="Levy A."/>
            <person name="Venturi V."/>
        </authorList>
    </citation>
    <scope>NUCLEOTIDE SEQUENCE [LARGE SCALE GENOMIC DNA]</scope>
    <source>
        <strain evidence="2">DSM 9128</strain>
    </source>
</reference>
<protein>
    <submittedName>
        <fullName evidence="1">Uncharacterized protein</fullName>
    </submittedName>
</protein>
<name>A0A5R9AAD1_PSENT</name>
<dbReference type="EMBL" id="VASG01000003">
    <property type="protein sequence ID" value="TLP74746.1"/>
    <property type="molecule type" value="Genomic_DNA"/>
</dbReference>
<dbReference type="Proteomes" id="UP000307510">
    <property type="component" value="Unassembled WGS sequence"/>
</dbReference>
<organism evidence="1 2">
    <name type="scientific">Pseudomonas nitroreducens</name>
    <dbReference type="NCBI Taxonomy" id="46680"/>
    <lineage>
        <taxon>Bacteria</taxon>
        <taxon>Pseudomonadati</taxon>
        <taxon>Pseudomonadota</taxon>
        <taxon>Gammaproteobacteria</taxon>
        <taxon>Pseudomonadales</taxon>
        <taxon>Pseudomonadaceae</taxon>
        <taxon>Pseudomonas</taxon>
    </lineage>
</organism>
<sequence length="64" mass="6690">MSVPIIVRGGQVRPTISETKAAWETIIAAARNGDVQAAAMIVALTERTPIILRDPATGSFALTA</sequence>
<evidence type="ECO:0000313" key="2">
    <source>
        <dbReference type="Proteomes" id="UP000307510"/>
    </source>
</evidence>
<evidence type="ECO:0000313" key="1">
    <source>
        <dbReference type="EMBL" id="TLP74746.1"/>
    </source>
</evidence>
<dbReference type="RefSeq" id="WP_138213843.1">
    <property type="nucleotide sequence ID" value="NZ_VASG01000003.1"/>
</dbReference>
<comment type="caution">
    <text evidence="1">The sequence shown here is derived from an EMBL/GenBank/DDBJ whole genome shotgun (WGS) entry which is preliminary data.</text>
</comment>
<gene>
    <name evidence="1" type="ORF">FEA48_11060</name>
</gene>